<dbReference type="PROSITE" id="PS50072">
    <property type="entry name" value="CSA_PPIASE_2"/>
    <property type="match status" value="1"/>
</dbReference>
<gene>
    <name evidence="2" type="ORF">IAD15_08750</name>
</gene>
<evidence type="ECO:0000259" key="1">
    <source>
        <dbReference type="PROSITE" id="PS50072"/>
    </source>
</evidence>
<dbReference type="Gene3D" id="2.40.100.10">
    <property type="entry name" value="Cyclophilin-like"/>
    <property type="match status" value="1"/>
</dbReference>
<dbReference type="InterPro" id="IPR002130">
    <property type="entry name" value="Cyclophilin-type_PPIase_dom"/>
</dbReference>
<reference evidence="2" key="2">
    <citation type="journal article" date="2021" name="PeerJ">
        <title>Extensive microbial diversity within the chicken gut microbiome revealed by metagenomics and culture.</title>
        <authorList>
            <person name="Gilroy R."/>
            <person name="Ravi A."/>
            <person name="Getino M."/>
            <person name="Pursley I."/>
            <person name="Horton D.L."/>
            <person name="Alikhan N.F."/>
            <person name="Baker D."/>
            <person name="Gharbi K."/>
            <person name="Hall N."/>
            <person name="Watson M."/>
            <person name="Adriaenssens E.M."/>
            <person name="Foster-Nyarko E."/>
            <person name="Jarju S."/>
            <person name="Secka A."/>
            <person name="Antonio M."/>
            <person name="Oren A."/>
            <person name="Chaudhuri R.R."/>
            <person name="La Ragione R."/>
            <person name="Hildebrand F."/>
            <person name="Pallen M.J."/>
        </authorList>
    </citation>
    <scope>NUCLEOTIDE SEQUENCE</scope>
    <source>
        <strain evidence="2">CHK195-11698</strain>
    </source>
</reference>
<name>A0A9D1L1N3_9FIRM</name>
<reference evidence="2" key="1">
    <citation type="submission" date="2020-10" db="EMBL/GenBank/DDBJ databases">
        <authorList>
            <person name="Gilroy R."/>
        </authorList>
    </citation>
    <scope>NUCLEOTIDE SEQUENCE</scope>
    <source>
        <strain evidence="2">CHK195-11698</strain>
    </source>
</reference>
<proteinExistence type="predicted"/>
<dbReference type="EMBL" id="DVMJ01000074">
    <property type="protein sequence ID" value="HIU14142.1"/>
    <property type="molecule type" value="Genomic_DNA"/>
</dbReference>
<dbReference type="AlphaFoldDB" id="A0A9D1L1N3"/>
<accession>A0A9D1L1N3</accession>
<dbReference type="Pfam" id="PF00160">
    <property type="entry name" value="Pro_isomerase"/>
    <property type="match status" value="1"/>
</dbReference>
<dbReference type="GO" id="GO:0003755">
    <property type="term" value="F:peptidyl-prolyl cis-trans isomerase activity"/>
    <property type="evidence" value="ECO:0007669"/>
    <property type="project" value="InterPro"/>
</dbReference>
<evidence type="ECO:0000313" key="3">
    <source>
        <dbReference type="Proteomes" id="UP000824175"/>
    </source>
</evidence>
<dbReference type="InterPro" id="IPR029000">
    <property type="entry name" value="Cyclophilin-like_dom_sf"/>
</dbReference>
<sequence>MSEHPMLTIIMQDHQKMHFELYPEYAPASVSGFLRMVETHAYDGMSVARIVPDFVWQPWYDENKMPEMYHYVMEAETPFNGFKQNTLPLKRYTLALAGDGEHLSSPACFFIVAGDHCEERLNGRFAGIGRMVEGMAVFEALMQAPLRALPSPTDGVLINEPVFPQVIDTIDFNLEGFQLVECPVFLP</sequence>
<evidence type="ECO:0000313" key="2">
    <source>
        <dbReference type="EMBL" id="HIU14142.1"/>
    </source>
</evidence>
<dbReference type="Proteomes" id="UP000824175">
    <property type="component" value="Unassembled WGS sequence"/>
</dbReference>
<protein>
    <submittedName>
        <fullName evidence="2">Peptidylprolyl isomerase</fullName>
    </submittedName>
</protein>
<keyword evidence="2" id="KW-0413">Isomerase</keyword>
<organism evidence="2 3">
    <name type="scientific">Candidatus Fimiplasma intestinipullorum</name>
    <dbReference type="NCBI Taxonomy" id="2840825"/>
    <lineage>
        <taxon>Bacteria</taxon>
        <taxon>Bacillati</taxon>
        <taxon>Bacillota</taxon>
        <taxon>Clostridia</taxon>
        <taxon>Eubacteriales</taxon>
        <taxon>Candidatus Fimiplasma</taxon>
    </lineage>
</organism>
<comment type="caution">
    <text evidence="2">The sequence shown here is derived from an EMBL/GenBank/DDBJ whole genome shotgun (WGS) entry which is preliminary data.</text>
</comment>
<feature type="domain" description="PPIase cyclophilin-type" evidence="1">
    <location>
        <begin position="16"/>
        <end position="160"/>
    </location>
</feature>
<dbReference type="SUPFAM" id="SSF50891">
    <property type="entry name" value="Cyclophilin-like"/>
    <property type="match status" value="1"/>
</dbReference>